<evidence type="ECO:0000313" key="5">
    <source>
        <dbReference type="Proteomes" id="UP001218579"/>
    </source>
</evidence>
<dbReference type="InterPro" id="IPR003148">
    <property type="entry name" value="RCK_N"/>
</dbReference>
<dbReference type="Pfam" id="PF07885">
    <property type="entry name" value="Ion_trans_2"/>
    <property type="match status" value="1"/>
</dbReference>
<name>A0ABT5HKF7_9CAUL</name>
<evidence type="ECO:0000259" key="3">
    <source>
        <dbReference type="PROSITE" id="PS51201"/>
    </source>
</evidence>
<keyword evidence="4" id="KW-0407">Ion channel</keyword>
<keyword evidence="4" id="KW-0813">Transport</keyword>
<proteinExistence type="predicted"/>
<dbReference type="PROSITE" id="PS51201">
    <property type="entry name" value="RCK_N"/>
    <property type="match status" value="1"/>
</dbReference>
<dbReference type="PANTHER" id="PTHR43833:SF9">
    <property type="entry name" value="POTASSIUM CHANNEL PROTEIN YUGO-RELATED"/>
    <property type="match status" value="1"/>
</dbReference>
<dbReference type="SUPFAM" id="SSF81324">
    <property type="entry name" value="Voltage-gated potassium channels"/>
    <property type="match status" value="1"/>
</dbReference>
<dbReference type="Proteomes" id="UP001218579">
    <property type="component" value="Unassembled WGS sequence"/>
</dbReference>
<feature type="transmembrane region" description="Helical" evidence="2">
    <location>
        <begin position="97"/>
        <end position="118"/>
    </location>
</feature>
<organism evidence="4 5">
    <name type="scientific">Asticcacaulis machinosus</name>
    <dbReference type="NCBI Taxonomy" id="2984211"/>
    <lineage>
        <taxon>Bacteria</taxon>
        <taxon>Pseudomonadati</taxon>
        <taxon>Pseudomonadota</taxon>
        <taxon>Alphaproteobacteria</taxon>
        <taxon>Caulobacterales</taxon>
        <taxon>Caulobacteraceae</taxon>
        <taxon>Asticcacaulis</taxon>
    </lineage>
</organism>
<protein>
    <submittedName>
        <fullName evidence="4">Potassium channel family protein</fullName>
    </submittedName>
</protein>
<dbReference type="GO" id="GO:0034220">
    <property type="term" value="P:monoatomic ion transmembrane transport"/>
    <property type="evidence" value="ECO:0007669"/>
    <property type="project" value="UniProtKB-KW"/>
</dbReference>
<dbReference type="InterPro" id="IPR013099">
    <property type="entry name" value="K_chnl_dom"/>
</dbReference>
<dbReference type="EMBL" id="JAQQKV010000002">
    <property type="protein sequence ID" value="MDC7676739.1"/>
    <property type="molecule type" value="Genomic_DNA"/>
</dbReference>
<dbReference type="SUPFAM" id="SSF51735">
    <property type="entry name" value="NAD(P)-binding Rossmann-fold domains"/>
    <property type="match status" value="1"/>
</dbReference>
<keyword evidence="2" id="KW-0472">Membrane</keyword>
<reference evidence="4 5" key="1">
    <citation type="submission" date="2023-01" db="EMBL/GenBank/DDBJ databases">
        <title>Novel species of the genus Asticcacaulis isolated from rivers.</title>
        <authorList>
            <person name="Lu H."/>
        </authorList>
    </citation>
    <scope>NUCLEOTIDE SEQUENCE [LARGE SCALE GENOMIC DNA]</scope>
    <source>
        <strain evidence="4 5">LKC15W</strain>
    </source>
</reference>
<feature type="domain" description="RCK N-terminal" evidence="3">
    <location>
        <begin position="131"/>
        <end position="251"/>
    </location>
</feature>
<feature type="transmembrane region" description="Helical" evidence="2">
    <location>
        <begin position="25"/>
        <end position="45"/>
    </location>
</feature>
<evidence type="ECO:0000256" key="1">
    <source>
        <dbReference type="ARBA" id="ARBA00004651"/>
    </source>
</evidence>
<keyword evidence="2" id="KW-1133">Transmembrane helix</keyword>
<comment type="caution">
    <text evidence="4">The sequence shown here is derived from an EMBL/GenBank/DDBJ whole genome shotgun (WGS) entry which is preliminary data.</text>
</comment>
<evidence type="ECO:0000313" key="4">
    <source>
        <dbReference type="EMBL" id="MDC7676739.1"/>
    </source>
</evidence>
<dbReference type="Gene3D" id="3.40.50.720">
    <property type="entry name" value="NAD(P)-binding Rossmann-like Domain"/>
    <property type="match status" value="1"/>
</dbReference>
<dbReference type="RefSeq" id="WP_272745065.1">
    <property type="nucleotide sequence ID" value="NZ_JAQQKV010000002.1"/>
</dbReference>
<sequence length="347" mass="37807">MHFAPKPSSPVVLKRKGGLNVWQSLWLRAVLVIGLLGIAMAGHWFDRGGLRDNTDGNVSFLDVVYFTAITVTTVGYGDIVPVTDRARMFDTFIVTPIRLFIWIIFFGTAYTLVLKSTWEQLRTRMIRQGLNHHIIVYGYGATGEAAVTELLRQGVKPQEIVVVDQSPARIEAAMERGVTGIEGDATMNATQDAACIKTARAVIISTHRDDSTVLIVLSARQMNPHVSISAAVRAAENEDLMRQAGAGNVINPVSMGGHLLARASEGRHVVEYITDLASADGKVVLREREITAKEVGKSLEALTTGKGVRICRHGKIYGYWEVETHALQAGDVIVEIARTNAPAPVDV</sequence>
<dbReference type="PANTHER" id="PTHR43833">
    <property type="entry name" value="POTASSIUM CHANNEL PROTEIN 2-RELATED-RELATED"/>
    <property type="match status" value="1"/>
</dbReference>
<comment type="subcellular location">
    <subcellularLocation>
        <location evidence="1">Cell membrane</location>
        <topology evidence="1">Multi-pass membrane protein</topology>
    </subcellularLocation>
</comment>
<feature type="transmembrane region" description="Helical" evidence="2">
    <location>
        <begin position="57"/>
        <end position="77"/>
    </location>
</feature>
<dbReference type="InterPro" id="IPR036291">
    <property type="entry name" value="NAD(P)-bd_dom_sf"/>
</dbReference>
<dbReference type="InterPro" id="IPR050721">
    <property type="entry name" value="Trk_Ktr_HKT_K-transport"/>
</dbReference>
<keyword evidence="4" id="KW-0406">Ion transport</keyword>
<gene>
    <name evidence="4" type="ORF">PQU98_11390</name>
</gene>
<keyword evidence="5" id="KW-1185">Reference proteome</keyword>
<keyword evidence="2" id="KW-0812">Transmembrane</keyword>
<dbReference type="Pfam" id="PF02254">
    <property type="entry name" value="TrkA_N"/>
    <property type="match status" value="1"/>
</dbReference>
<evidence type="ECO:0000256" key="2">
    <source>
        <dbReference type="SAM" id="Phobius"/>
    </source>
</evidence>
<accession>A0ABT5HKF7</accession>
<dbReference type="Gene3D" id="1.10.287.70">
    <property type="match status" value="1"/>
</dbReference>